<dbReference type="Proteomes" id="UP000033054">
    <property type="component" value="Chromosome"/>
</dbReference>
<evidence type="ECO:0008006" key="3">
    <source>
        <dbReference type="Google" id="ProtNLM"/>
    </source>
</evidence>
<organism evidence="1 2">
    <name type="scientific">Spirosoma radiotolerans</name>
    <dbReference type="NCBI Taxonomy" id="1379870"/>
    <lineage>
        <taxon>Bacteria</taxon>
        <taxon>Pseudomonadati</taxon>
        <taxon>Bacteroidota</taxon>
        <taxon>Cytophagia</taxon>
        <taxon>Cytophagales</taxon>
        <taxon>Cytophagaceae</taxon>
        <taxon>Spirosoma</taxon>
    </lineage>
</organism>
<evidence type="ECO:0000313" key="1">
    <source>
        <dbReference type="EMBL" id="AKD56760.1"/>
    </source>
</evidence>
<dbReference type="InterPro" id="IPR009409">
    <property type="entry name" value="DUF1059"/>
</dbReference>
<name>A0A0E3ZX49_9BACT</name>
<dbReference type="EMBL" id="CP010429">
    <property type="protein sequence ID" value="AKD56760.1"/>
    <property type="molecule type" value="Genomic_DNA"/>
</dbReference>
<dbReference type="PATRIC" id="fig|1379870.5.peg.4209"/>
<reference evidence="1 2" key="1">
    <citation type="journal article" date="2014" name="Curr. Microbiol.">
        <title>Spirosoma radiotolerans sp. nov., a gamma-radiation-resistant bacterium isolated from gamma ray-irradiated soil.</title>
        <authorList>
            <person name="Lee J.J."/>
            <person name="Srinivasan S."/>
            <person name="Lim S."/>
            <person name="Joe M."/>
            <person name="Im S."/>
            <person name="Bae S.I."/>
            <person name="Park K.R."/>
            <person name="Han J.H."/>
            <person name="Park S.H."/>
            <person name="Joo B.M."/>
            <person name="Park S.J."/>
            <person name="Kim M.K."/>
        </authorList>
    </citation>
    <scope>NUCLEOTIDE SEQUENCE [LARGE SCALE GENOMIC DNA]</scope>
    <source>
        <strain evidence="1 2">DG5A</strain>
    </source>
</reference>
<protein>
    <recommendedName>
        <fullName evidence="3">DUF1059 domain-containing protein</fullName>
    </recommendedName>
</protein>
<accession>A0A0E3ZX49</accession>
<dbReference type="STRING" id="1379870.SD10_19510"/>
<dbReference type="HOGENOM" id="CLU_2496356_0_0_10"/>
<proteinExistence type="predicted"/>
<sequence length="86" mass="9413">MYRQPTIYLNFLTSKAKASLFQNPNPTIMKTLHCRDAGFDCEAVVKATTEEEVLNQAAVHAQTVHGVTVTPELAAGIKSLIRDEPA</sequence>
<evidence type="ECO:0000313" key="2">
    <source>
        <dbReference type="Proteomes" id="UP000033054"/>
    </source>
</evidence>
<dbReference type="AlphaFoldDB" id="A0A0E3ZX49"/>
<gene>
    <name evidence="1" type="ORF">SD10_19510</name>
</gene>
<dbReference type="KEGG" id="srd:SD10_19510"/>
<keyword evidence="2" id="KW-1185">Reference proteome</keyword>
<dbReference type="Pfam" id="PF06348">
    <property type="entry name" value="DUF1059"/>
    <property type="match status" value="1"/>
</dbReference>